<gene>
    <name evidence="3" type="ORF">A7K91_05375</name>
</gene>
<feature type="coiled-coil region" evidence="1">
    <location>
        <begin position="51"/>
        <end position="92"/>
    </location>
</feature>
<dbReference type="Gene3D" id="6.10.250.3150">
    <property type="match status" value="1"/>
</dbReference>
<sequence>MSNVNVKTASATLLLLLVYVFLTATWPAMAERSEAPKNDDVHGMLEKSLSVAEIDKEMVRITQEKQQLLESMTETDAELARQSLKLEQKREQAGKVLRTYYMGEHDRLFASLLSSDSWTSFFTILDYIDLIITHDKQTLDKYIGEYRGLQERQAAQEAKQLELLAMENRLKLQRQRVTELERELADQLAGRTDSERLLLLMKELNKFWEEKGLAEVRTYFKALSSAMGKLPEWVQDNKDLLHIKGFQYTITVPEDKLNQFLREQNDVFNDFAFRFEEGLITASGKRDNIEIAISGHYSVQDEPKNGILFHVDDLLFNGFTLPDTTRAALEKEFDLGFYPGLMISFLKAKEVEIKDGELIIRLTLSL</sequence>
<evidence type="ECO:0008006" key="5">
    <source>
        <dbReference type="Google" id="ProtNLM"/>
    </source>
</evidence>
<name>A0A1A5YHV6_9BACL</name>
<feature type="signal peptide" evidence="2">
    <location>
        <begin position="1"/>
        <end position="30"/>
    </location>
</feature>
<dbReference type="AlphaFoldDB" id="A0A1A5YHV6"/>
<keyword evidence="2" id="KW-0732">Signal</keyword>
<dbReference type="STRING" id="1844972.A7K91_05375"/>
<accession>A0A1A5YHV6</accession>
<protein>
    <recommendedName>
        <fullName evidence="5">N-terminal domain of peptidoglycan hydrolase CwlO-containing protein</fullName>
    </recommendedName>
</protein>
<proteinExistence type="predicted"/>
<dbReference type="EMBL" id="LYPA01000064">
    <property type="protein sequence ID" value="OBR65138.1"/>
    <property type="molecule type" value="Genomic_DNA"/>
</dbReference>
<organism evidence="3 4">
    <name type="scientific">Paenibacillus oryzae</name>
    <dbReference type="NCBI Taxonomy" id="1844972"/>
    <lineage>
        <taxon>Bacteria</taxon>
        <taxon>Bacillati</taxon>
        <taxon>Bacillota</taxon>
        <taxon>Bacilli</taxon>
        <taxon>Bacillales</taxon>
        <taxon>Paenibacillaceae</taxon>
        <taxon>Paenibacillus</taxon>
    </lineage>
</organism>
<evidence type="ECO:0000313" key="4">
    <source>
        <dbReference type="Proteomes" id="UP000092024"/>
    </source>
</evidence>
<keyword evidence="4" id="KW-1185">Reference proteome</keyword>
<dbReference type="Proteomes" id="UP000092024">
    <property type="component" value="Unassembled WGS sequence"/>
</dbReference>
<feature type="chain" id="PRO_5008340346" description="N-terminal domain of peptidoglycan hydrolase CwlO-containing protein" evidence="2">
    <location>
        <begin position="31"/>
        <end position="366"/>
    </location>
</feature>
<keyword evidence="1" id="KW-0175">Coiled coil</keyword>
<reference evidence="3 4" key="1">
    <citation type="submission" date="2016-05" db="EMBL/GenBank/DDBJ databases">
        <title>Paenibacillus oryzae. sp. nov., isolated from the rice root.</title>
        <authorList>
            <person name="Zhang J."/>
            <person name="Zhang X."/>
        </authorList>
    </citation>
    <scope>NUCLEOTIDE SEQUENCE [LARGE SCALE GENOMIC DNA]</scope>
    <source>
        <strain evidence="3 4">1DrF-4</strain>
    </source>
</reference>
<comment type="caution">
    <text evidence="3">The sequence shown here is derived from an EMBL/GenBank/DDBJ whole genome shotgun (WGS) entry which is preliminary data.</text>
</comment>
<evidence type="ECO:0000256" key="1">
    <source>
        <dbReference type="SAM" id="Coils"/>
    </source>
</evidence>
<evidence type="ECO:0000256" key="2">
    <source>
        <dbReference type="SAM" id="SignalP"/>
    </source>
</evidence>
<evidence type="ECO:0000313" key="3">
    <source>
        <dbReference type="EMBL" id="OBR65138.1"/>
    </source>
</evidence>